<organism evidence="7">
    <name type="scientific">uncultured organism</name>
    <dbReference type="NCBI Taxonomy" id="155900"/>
    <lineage>
        <taxon>unclassified sequences</taxon>
        <taxon>environmental samples</taxon>
    </lineage>
</organism>
<evidence type="ECO:0000313" key="7">
    <source>
        <dbReference type="EMBL" id="QOL00466.1"/>
    </source>
</evidence>
<keyword evidence="4 5" id="KW-0472">Membrane</keyword>
<evidence type="ECO:0000256" key="1">
    <source>
        <dbReference type="ARBA" id="ARBA00004141"/>
    </source>
</evidence>
<proteinExistence type="predicted"/>
<evidence type="ECO:0000256" key="5">
    <source>
        <dbReference type="SAM" id="Phobius"/>
    </source>
</evidence>
<feature type="transmembrane region" description="Helical" evidence="5">
    <location>
        <begin position="269"/>
        <end position="289"/>
    </location>
</feature>
<feature type="transmembrane region" description="Helical" evidence="5">
    <location>
        <begin position="155"/>
        <end position="176"/>
    </location>
</feature>
<feature type="transmembrane region" description="Helical" evidence="5">
    <location>
        <begin position="20"/>
        <end position="39"/>
    </location>
</feature>
<evidence type="ECO:0000256" key="3">
    <source>
        <dbReference type="ARBA" id="ARBA00022989"/>
    </source>
</evidence>
<name>A0A7L9QC87_9ZZZZ</name>
<evidence type="ECO:0000259" key="6">
    <source>
        <dbReference type="Pfam" id="PF04932"/>
    </source>
</evidence>
<feature type="transmembrane region" description="Helical" evidence="5">
    <location>
        <begin position="387"/>
        <end position="404"/>
    </location>
</feature>
<dbReference type="EMBL" id="MW000469">
    <property type="protein sequence ID" value="QOL00466.1"/>
    <property type="molecule type" value="Genomic_DNA"/>
</dbReference>
<evidence type="ECO:0000256" key="2">
    <source>
        <dbReference type="ARBA" id="ARBA00022692"/>
    </source>
</evidence>
<sequence>MDLRWQPGYVFPPVFYPPHVPLDAASAAAFALVFLAVAFATWRRPATGLAALIVLTPFAFAHYAGETSITLAKVALAGFAIGLARQREHLSVLRDPAAVRFLLAIGAVIGAMLLSALAAGDRGSVLREVAKWLEYGATFVAAIVALAADPDDRPIWRAIAVATALVALLAIAQDFIGAPAGVFVHGQAVPRIAGPLEGPNQCSAWLGIAIPVLFARVLVHRDWRLVAVLILAATADVLTLSRSGIVAAAVASAIVLIATRPPRAVRLRFAAGGVALAVVLLTLGIAVGLEARFFSLAEVAQPDHLGTRAELWRAAIDLWRMSPIVGVGAGNYELDLGRVGLPDVHTHANSLYLQSLAETGIIGFAAVLGLVYVSIQTFARGAGRRPLVVGALGASAALALHQVFDYLVFFPKVGLFWWLILAVGVVEVIQSRSDARPLEAAA</sequence>
<accession>A0A7L9QC87</accession>
<dbReference type="InterPro" id="IPR051533">
    <property type="entry name" value="WaaL-like"/>
</dbReference>
<comment type="subcellular location">
    <subcellularLocation>
        <location evidence="1">Membrane</location>
        <topology evidence="1">Multi-pass membrane protein</topology>
    </subcellularLocation>
</comment>
<keyword evidence="3 5" id="KW-1133">Transmembrane helix</keyword>
<evidence type="ECO:0000256" key="4">
    <source>
        <dbReference type="ARBA" id="ARBA00023136"/>
    </source>
</evidence>
<keyword evidence="2 5" id="KW-0812">Transmembrane</keyword>
<feature type="transmembrane region" description="Helical" evidence="5">
    <location>
        <begin position="132"/>
        <end position="148"/>
    </location>
</feature>
<reference evidence="7" key="1">
    <citation type="submission" date="2020-09" db="EMBL/GenBank/DDBJ databases">
        <title>A new high-throughput screening method to detect antimicrobial volatiles from metagenomic clone libraries.</title>
        <authorList>
            <person name="Stocker F."/>
            <person name="Obermeier M."/>
            <person name="Resch K."/>
            <person name="Berg G."/>
            <person name="Mueller Bogota C.A."/>
        </authorList>
    </citation>
    <scope>NUCLEOTIDE SEQUENCE</scope>
</reference>
<feature type="transmembrane region" description="Helical" evidence="5">
    <location>
        <begin position="97"/>
        <end position="120"/>
    </location>
</feature>
<dbReference type="GO" id="GO:0016020">
    <property type="term" value="C:membrane"/>
    <property type="evidence" value="ECO:0007669"/>
    <property type="project" value="UniProtKB-SubCell"/>
</dbReference>
<feature type="transmembrane region" description="Helical" evidence="5">
    <location>
        <begin position="69"/>
        <end position="85"/>
    </location>
</feature>
<feature type="transmembrane region" description="Helical" evidence="5">
    <location>
        <begin position="410"/>
        <end position="429"/>
    </location>
</feature>
<dbReference type="InterPro" id="IPR007016">
    <property type="entry name" value="O-antigen_ligase-rel_domated"/>
</dbReference>
<feature type="domain" description="O-antigen ligase-related" evidence="6">
    <location>
        <begin position="228"/>
        <end position="367"/>
    </location>
</feature>
<feature type="transmembrane region" description="Helical" evidence="5">
    <location>
        <begin position="351"/>
        <end position="375"/>
    </location>
</feature>
<dbReference type="AlphaFoldDB" id="A0A7L9QC87"/>
<dbReference type="PANTHER" id="PTHR37422">
    <property type="entry name" value="TEICHURONIC ACID BIOSYNTHESIS PROTEIN TUAE"/>
    <property type="match status" value="1"/>
</dbReference>
<feature type="transmembrane region" description="Helical" evidence="5">
    <location>
        <begin position="46"/>
        <end position="63"/>
    </location>
</feature>
<dbReference type="PANTHER" id="PTHR37422:SF13">
    <property type="entry name" value="LIPOPOLYSACCHARIDE BIOSYNTHESIS PROTEIN PA4999-RELATED"/>
    <property type="match status" value="1"/>
</dbReference>
<protein>
    <recommendedName>
        <fullName evidence="6">O-antigen ligase-related domain-containing protein</fullName>
    </recommendedName>
</protein>
<dbReference type="Pfam" id="PF04932">
    <property type="entry name" value="Wzy_C"/>
    <property type="match status" value="1"/>
</dbReference>
<feature type="transmembrane region" description="Helical" evidence="5">
    <location>
        <begin position="225"/>
        <end position="257"/>
    </location>
</feature>